<dbReference type="EMBL" id="ATLV01013263">
    <property type="status" value="NOT_ANNOTATED_CDS"/>
    <property type="molecule type" value="Genomic_DNA"/>
</dbReference>
<name>A0A084VI20_ANOSI</name>
<gene>
    <name evidence="1" type="ORF">ZHAS_00004858</name>
</gene>
<dbReference type="Proteomes" id="UP000030765">
    <property type="component" value="Unassembled WGS sequence"/>
</dbReference>
<dbReference type="VEuPathDB" id="VectorBase:ASIC004858"/>
<proteinExistence type="predicted"/>
<sequence>MSAIIARMNGNGCHVAATVVFPTPSFPINHRILHTFPFYERYQQQVVGGPTLCHHPSTKSLNGRNFLMMQRAVISSSSFEKVIHRRGNPNRKEILSTDRFRNSHTLGKPLCRAGFLPRAPKRQGNVPLHGFHELNAGW</sequence>
<evidence type="ECO:0000313" key="3">
    <source>
        <dbReference type="Proteomes" id="UP000030765"/>
    </source>
</evidence>
<dbReference type="EMBL" id="KE524849">
    <property type="protein sequence ID" value="KFB37614.1"/>
    <property type="molecule type" value="Genomic_DNA"/>
</dbReference>
<evidence type="ECO:0000313" key="2">
    <source>
        <dbReference type="EnsemblMetazoa" id="ASIC004858-PA"/>
    </source>
</evidence>
<reference evidence="1 3" key="1">
    <citation type="journal article" date="2014" name="BMC Genomics">
        <title>Genome sequence of Anopheles sinensis provides insight into genetics basis of mosquito competence for malaria parasites.</title>
        <authorList>
            <person name="Zhou D."/>
            <person name="Zhang D."/>
            <person name="Ding G."/>
            <person name="Shi L."/>
            <person name="Hou Q."/>
            <person name="Ye Y."/>
            <person name="Xu Y."/>
            <person name="Zhou H."/>
            <person name="Xiong C."/>
            <person name="Li S."/>
            <person name="Yu J."/>
            <person name="Hong S."/>
            <person name="Yu X."/>
            <person name="Zou P."/>
            <person name="Chen C."/>
            <person name="Chang X."/>
            <person name="Wang W."/>
            <person name="Lv Y."/>
            <person name="Sun Y."/>
            <person name="Ma L."/>
            <person name="Shen B."/>
            <person name="Zhu C."/>
        </authorList>
    </citation>
    <scope>NUCLEOTIDE SEQUENCE [LARGE SCALE GENOMIC DNA]</scope>
</reference>
<dbReference type="AlphaFoldDB" id="A0A084VI20"/>
<accession>A0A084VI20</accession>
<protein>
    <submittedName>
        <fullName evidence="1 2">Uncharacterized protein</fullName>
    </submittedName>
</protein>
<evidence type="ECO:0000313" key="1">
    <source>
        <dbReference type="EMBL" id="KFB37614.1"/>
    </source>
</evidence>
<keyword evidence="3" id="KW-1185">Reference proteome</keyword>
<reference evidence="2" key="2">
    <citation type="submission" date="2020-05" db="UniProtKB">
        <authorList>
            <consortium name="EnsemblMetazoa"/>
        </authorList>
    </citation>
    <scope>IDENTIFICATION</scope>
</reference>
<organism evidence="1">
    <name type="scientific">Anopheles sinensis</name>
    <name type="common">Mosquito</name>
    <dbReference type="NCBI Taxonomy" id="74873"/>
    <lineage>
        <taxon>Eukaryota</taxon>
        <taxon>Metazoa</taxon>
        <taxon>Ecdysozoa</taxon>
        <taxon>Arthropoda</taxon>
        <taxon>Hexapoda</taxon>
        <taxon>Insecta</taxon>
        <taxon>Pterygota</taxon>
        <taxon>Neoptera</taxon>
        <taxon>Endopterygota</taxon>
        <taxon>Diptera</taxon>
        <taxon>Nematocera</taxon>
        <taxon>Culicoidea</taxon>
        <taxon>Culicidae</taxon>
        <taxon>Anophelinae</taxon>
        <taxon>Anopheles</taxon>
    </lineage>
</organism>
<dbReference type="EnsemblMetazoa" id="ASIC004858-RA">
    <property type="protein sequence ID" value="ASIC004858-PA"/>
    <property type="gene ID" value="ASIC004858"/>
</dbReference>